<dbReference type="Proteomes" id="UP000481109">
    <property type="component" value="Unassembled WGS sequence"/>
</dbReference>
<accession>A0A6G4XFZ4</accession>
<comment type="caution">
    <text evidence="2">The sequence shown here is derived from an EMBL/GenBank/DDBJ whole genome shotgun (WGS) entry which is preliminary data.</text>
</comment>
<dbReference type="Pfam" id="PF13466">
    <property type="entry name" value="STAS_2"/>
    <property type="match status" value="1"/>
</dbReference>
<dbReference type="SUPFAM" id="SSF52091">
    <property type="entry name" value="SpoIIaa-like"/>
    <property type="match status" value="1"/>
</dbReference>
<dbReference type="InterPro" id="IPR058548">
    <property type="entry name" value="MlaB-like_STAS"/>
</dbReference>
<dbReference type="RefSeq" id="WP_165331985.1">
    <property type="nucleotide sequence ID" value="NZ_JAAKZW010000037.1"/>
</dbReference>
<keyword evidence="3" id="KW-1185">Reference proteome</keyword>
<name>A0A6G4XFZ4_9ACTN</name>
<reference evidence="2 3" key="1">
    <citation type="submission" date="2020-02" db="EMBL/GenBank/DDBJ databases">
        <title>Whole-genome analyses of novel actinobacteria.</title>
        <authorList>
            <person name="Sahin N."/>
            <person name="Tokatli A."/>
        </authorList>
    </citation>
    <scope>NUCLEOTIDE SEQUENCE [LARGE SCALE GENOMIC DNA]</scope>
    <source>
        <strain evidence="2 3">YC504</strain>
    </source>
</reference>
<evidence type="ECO:0000313" key="3">
    <source>
        <dbReference type="Proteomes" id="UP000481109"/>
    </source>
</evidence>
<protein>
    <submittedName>
        <fullName evidence="2">STAS domain-containing protein</fullName>
    </submittedName>
</protein>
<dbReference type="CDD" id="cd07043">
    <property type="entry name" value="STAS_anti-anti-sigma_factors"/>
    <property type="match status" value="1"/>
</dbReference>
<dbReference type="EMBL" id="JAAKZW010000037">
    <property type="protein sequence ID" value="NGO76486.1"/>
    <property type="molecule type" value="Genomic_DNA"/>
</dbReference>
<sequence length="120" mass="13125">MDLSDHWLGVGASCARGPLWVIELKGDFDHENVNDVAEATAHAAREHDGPIAFDMEALTFCDSSLLNHVLLVTRRRRVLLVAVPPPALRLFEVTGTDGYLEMFETVEDAVRAVAGGEELP</sequence>
<organism evidence="2 3">
    <name type="scientific">Streptomyces mesophilus</name>
    <dbReference type="NCBI Taxonomy" id="1775132"/>
    <lineage>
        <taxon>Bacteria</taxon>
        <taxon>Bacillati</taxon>
        <taxon>Actinomycetota</taxon>
        <taxon>Actinomycetes</taxon>
        <taxon>Kitasatosporales</taxon>
        <taxon>Streptomycetaceae</taxon>
        <taxon>Streptomyces</taxon>
    </lineage>
</organism>
<evidence type="ECO:0000313" key="2">
    <source>
        <dbReference type="EMBL" id="NGO76486.1"/>
    </source>
</evidence>
<dbReference type="InterPro" id="IPR036513">
    <property type="entry name" value="STAS_dom_sf"/>
</dbReference>
<gene>
    <name evidence="2" type="ORF">G6045_12560</name>
</gene>
<dbReference type="InterPro" id="IPR002645">
    <property type="entry name" value="STAS_dom"/>
</dbReference>
<dbReference type="Gene3D" id="3.30.750.24">
    <property type="entry name" value="STAS domain"/>
    <property type="match status" value="1"/>
</dbReference>
<dbReference type="AlphaFoldDB" id="A0A6G4XFZ4"/>
<evidence type="ECO:0000259" key="1">
    <source>
        <dbReference type="PROSITE" id="PS50801"/>
    </source>
</evidence>
<feature type="domain" description="STAS" evidence="1">
    <location>
        <begin position="21"/>
        <end position="113"/>
    </location>
</feature>
<proteinExistence type="predicted"/>
<dbReference type="PROSITE" id="PS50801">
    <property type="entry name" value="STAS"/>
    <property type="match status" value="1"/>
</dbReference>